<proteinExistence type="evidence at transcript level"/>
<dbReference type="EMBL" id="GBBI01003841">
    <property type="protein sequence ID" value="JAC14871.1"/>
    <property type="molecule type" value="mRNA"/>
</dbReference>
<sequence length="111" mass="12086">IAHKATAIILVSSLLLSGVLGASIQKRDANGEENPSTTPSICHARTPCAWAVYVPFTRKIEYYLTNTCECAKGQQCIRENDDISVSAYVYRCSEGNNSTTNSRVLPNNTDS</sequence>
<organism evidence="2">
    <name type="scientific">Triatoma infestans</name>
    <name type="common">Assassin bug</name>
    <dbReference type="NCBI Taxonomy" id="30076"/>
    <lineage>
        <taxon>Eukaryota</taxon>
        <taxon>Metazoa</taxon>
        <taxon>Ecdysozoa</taxon>
        <taxon>Arthropoda</taxon>
        <taxon>Hexapoda</taxon>
        <taxon>Insecta</taxon>
        <taxon>Pterygota</taxon>
        <taxon>Neoptera</taxon>
        <taxon>Paraneoptera</taxon>
        <taxon>Hemiptera</taxon>
        <taxon>Heteroptera</taxon>
        <taxon>Panheteroptera</taxon>
        <taxon>Cimicomorpha</taxon>
        <taxon>Reduviidae</taxon>
        <taxon>Triatominae</taxon>
        <taxon>Triatoma</taxon>
    </lineage>
</organism>
<dbReference type="AlphaFoldDB" id="A0A023F1I0"/>
<feature type="non-terminal residue" evidence="2">
    <location>
        <position position="1"/>
    </location>
</feature>
<feature type="chain" id="PRO_5001514703" evidence="1">
    <location>
        <begin position="22"/>
        <end position="111"/>
    </location>
</feature>
<accession>A0A023F1I0</accession>
<keyword evidence="1" id="KW-0732">Signal</keyword>
<reference evidence="2" key="1">
    <citation type="journal article" date="2014" name="PLoS Negl. Trop. Dis.">
        <title>An updated insight into the Sialotranscriptome of Triatoma infestans: developmental stage and geographic variations.</title>
        <authorList>
            <person name="Schwarz A."/>
            <person name="Medrano-Mercado N."/>
            <person name="Schaub G.A."/>
            <person name="Struchiner C.J."/>
            <person name="Bargues M.D."/>
            <person name="Levy M.Z."/>
            <person name="Ribeiro J.M."/>
        </authorList>
    </citation>
    <scope>NUCLEOTIDE SEQUENCE</scope>
    <source>
        <strain evidence="2">Chile</strain>
        <tissue evidence="2">Salivary glands</tissue>
    </source>
</reference>
<evidence type="ECO:0000256" key="1">
    <source>
        <dbReference type="SAM" id="SignalP"/>
    </source>
</evidence>
<evidence type="ECO:0000313" key="2">
    <source>
        <dbReference type="EMBL" id="JAC14871.1"/>
    </source>
</evidence>
<name>A0A023F1I0_TRIIF</name>
<feature type="signal peptide" evidence="1">
    <location>
        <begin position="1"/>
        <end position="21"/>
    </location>
</feature>
<protein>
    <submittedName>
        <fullName evidence="2">Putative conserved secreted protein</fullName>
    </submittedName>
</protein>